<proteinExistence type="inferred from homology"/>
<comment type="similarity">
    <text evidence="6">Belongs to the TVP38/TMEM64 family.</text>
</comment>
<dbReference type="AlphaFoldDB" id="A0A1M4SHA9"/>
<evidence type="ECO:0000256" key="3">
    <source>
        <dbReference type="ARBA" id="ARBA00022692"/>
    </source>
</evidence>
<comment type="subcellular location">
    <subcellularLocation>
        <location evidence="1 6">Cell membrane</location>
        <topology evidence="1 6">Multi-pass membrane protein</topology>
    </subcellularLocation>
</comment>
<evidence type="ECO:0000256" key="1">
    <source>
        <dbReference type="ARBA" id="ARBA00004651"/>
    </source>
</evidence>
<keyword evidence="2 6" id="KW-1003">Cell membrane</keyword>
<protein>
    <recommendedName>
        <fullName evidence="6">TVP38/TMEM64 family membrane protein</fullName>
    </recommendedName>
</protein>
<dbReference type="GO" id="GO:0005886">
    <property type="term" value="C:plasma membrane"/>
    <property type="evidence" value="ECO:0007669"/>
    <property type="project" value="UniProtKB-SubCell"/>
</dbReference>
<feature type="transmembrane region" description="Helical" evidence="6">
    <location>
        <begin position="199"/>
        <end position="221"/>
    </location>
</feature>
<keyword evidence="4 6" id="KW-1133">Transmembrane helix</keyword>
<feature type="transmembrane region" description="Helical" evidence="6">
    <location>
        <begin position="176"/>
        <end position="193"/>
    </location>
</feature>
<organism evidence="8 9">
    <name type="scientific">Clostridium fallax</name>
    <dbReference type="NCBI Taxonomy" id="1533"/>
    <lineage>
        <taxon>Bacteria</taxon>
        <taxon>Bacillati</taxon>
        <taxon>Bacillota</taxon>
        <taxon>Clostridia</taxon>
        <taxon>Eubacteriales</taxon>
        <taxon>Clostridiaceae</taxon>
        <taxon>Clostridium</taxon>
    </lineage>
</organism>
<dbReference type="STRING" id="1533.SAMN05443638_10128"/>
<feature type="transmembrane region" description="Helical" evidence="6">
    <location>
        <begin position="140"/>
        <end position="164"/>
    </location>
</feature>
<keyword evidence="9" id="KW-1185">Reference proteome</keyword>
<accession>A0A1M4SHA9</accession>
<sequence>MKTKLKKLLNISLIIILTLISVYLIIYFLEDIIKIIKNPKILRDNILSYGSLSFVVFIFLQIVQCIFFFLIPGQIINITGGYIFGPYLGFLFSFIGLILGVSINYFIAFKLGKKYLMKLIPKKQHSKINKLLSLVDNNKVIFIIYLIPGTPKSLIPYICGLSGYNYKEYLIYSSMGRFPVVLVSSFIGSNIYGKNFKSLIILIVIILLGSFIGLTKGEAIANKFSKRSKKSS</sequence>
<keyword evidence="5 6" id="KW-0472">Membrane</keyword>
<evidence type="ECO:0000256" key="4">
    <source>
        <dbReference type="ARBA" id="ARBA00022989"/>
    </source>
</evidence>
<dbReference type="OrthoDB" id="3173541at2"/>
<dbReference type="Proteomes" id="UP000184035">
    <property type="component" value="Unassembled WGS sequence"/>
</dbReference>
<dbReference type="PANTHER" id="PTHR12677">
    <property type="entry name" value="GOLGI APPARATUS MEMBRANE PROTEIN TVP38-RELATED"/>
    <property type="match status" value="1"/>
</dbReference>
<evidence type="ECO:0000256" key="6">
    <source>
        <dbReference type="RuleBase" id="RU366058"/>
    </source>
</evidence>
<evidence type="ECO:0000313" key="9">
    <source>
        <dbReference type="Proteomes" id="UP000184035"/>
    </source>
</evidence>
<dbReference type="RefSeq" id="WP_072892203.1">
    <property type="nucleotide sequence ID" value="NZ_FQVM01000001.1"/>
</dbReference>
<reference evidence="8 9" key="1">
    <citation type="submission" date="2016-11" db="EMBL/GenBank/DDBJ databases">
        <authorList>
            <person name="Jaros S."/>
            <person name="Januszkiewicz K."/>
            <person name="Wedrychowicz H."/>
        </authorList>
    </citation>
    <scope>NUCLEOTIDE SEQUENCE [LARGE SCALE GENOMIC DNA]</scope>
    <source>
        <strain evidence="8 9">DSM 2631</strain>
    </source>
</reference>
<dbReference type="InterPro" id="IPR015414">
    <property type="entry name" value="TMEM64"/>
</dbReference>
<gene>
    <name evidence="8" type="ORF">SAMN05443638_10128</name>
</gene>
<evidence type="ECO:0000259" key="7">
    <source>
        <dbReference type="Pfam" id="PF09335"/>
    </source>
</evidence>
<feature type="transmembrane region" description="Helical" evidence="6">
    <location>
        <begin position="7"/>
        <end position="29"/>
    </location>
</feature>
<feature type="domain" description="VTT" evidence="7">
    <location>
        <begin position="71"/>
        <end position="189"/>
    </location>
</feature>
<dbReference type="PANTHER" id="PTHR12677:SF59">
    <property type="entry name" value="GOLGI APPARATUS MEMBRANE PROTEIN TVP38-RELATED"/>
    <property type="match status" value="1"/>
</dbReference>
<evidence type="ECO:0000256" key="2">
    <source>
        <dbReference type="ARBA" id="ARBA00022475"/>
    </source>
</evidence>
<dbReference type="EMBL" id="FQVM01000001">
    <property type="protein sequence ID" value="SHE31579.1"/>
    <property type="molecule type" value="Genomic_DNA"/>
</dbReference>
<dbReference type="InterPro" id="IPR032816">
    <property type="entry name" value="VTT_dom"/>
</dbReference>
<evidence type="ECO:0000256" key="5">
    <source>
        <dbReference type="ARBA" id="ARBA00023136"/>
    </source>
</evidence>
<dbReference type="Pfam" id="PF09335">
    <property type="entry name" value="VTT_dom"/>
    <property type="match status" value="1"/>
</dbReference>
<feature type="transmembrane region" description="Helical" evidence="6">
    <location>
        <begin position="83"/>
        <end position="107"/>
    </location>
</feature>
<keyword evidence="3 6" id="KW-0812">Transmembrane</keyword>
<evidence type="ECO:0000313" key="8">
    <source>
        <dbReference type="EMBL" id="SHE31579.1"/>
    </source>
</evidence>
<name>A0A1M4SHA9_9CLOT</name>
<feature type="transmembrane region" description="Helical" evidence="6">
    <location>
        <begin position="49"/>
        <end position="71"/>
    </location>
</feature>